<sequence length="97" mass="11345">MISMSQDSNKRGQTQEVASKDVIKEACKQSRQHFQRRVSKTLPGGTPSCWRVPRVSAVRRLFPEDDGLTPSRSYINNKINTFDCFDKYILYRRRKFS</sequence>
<keyword evidence="3" id="KW-1185">Reference proteome</keyword>
<dbReference type="Proteomes" id="UP000786811">
    <property type="component" value="Unassembled WGS sequence"/>
</dbReference>
<accession>A0A8J2MFU4</accession>
<gene>
    <name evidence="2" type="ORF">HICCMSTLAB_LOCUS5290</name>
</gene>
<evidence type="ECO:0000313" key="3">
    <source>
        <dbReference type="Proteomes" id="UP000786811"/>
    </source>
</evidence>
<evidence type="ECO:0000256" key="1">
    <source>
        <dbReference type="SAM" id="MobiDB-lite"/>
    </source>
</evidence>
<dbReference type="EMBL" id="CAJNRD030001119">
    <property type="protein sequence ID" value="CAG5089570.1"/>
    <property type="molecule type" value="Genomic_DNA"/>
</dbReference>
<reference evidence="2" key="1">
    <citation type="submission" date="2021-04" db="EMBL/GenBank/DDBJ databases">
        <authorList>
            <person name="Chebbi M.A.C M."/>
        </authorList>
    </citation>
    <scope>NUCLEOTIDE SEQUENCE</scope>
</reference>
<evidence type="ECO:0000313" key="2">
    <source>
        <dbReference type="EMBL" id="CAG5089570.1"/>
    </source>
</evidence>
<protein>
    <submittedName>
        <fullName evidence="2">Uncharacterized protein</fullName>
    </submittedName>
</protein>
<dbReference type="AlphaFoldDB" id="A0A8J2MFU4"/>
<comment type="caution">
    <text evidence="2">The sequence shown here is derived from an EMBL/GenBank/DDBJ whole genome shotgun (WGS) entry which is preliminary data.</text>
</comment>
<proteinExistence type="predicted"/>
<feature type="compositionally biased region" description="Polar residues" evidence="1">
    <location>
        <begin position="1"/>
        <end position="17"/>
    </location>
</feature>
<name>A0A8J2MFU4_COTCN</name>
<organism evidence="2 3">
    <name type="scientific">Cotesia congregata</name>
    <name type="common">Parasitoid wasp</name>
    <name type="synonym">Apanteles congregatus</name>
    <dbReference type="NCBI Taxonomy" id="51543"/>
    <lineage>
        <taxon>Eukaryota</taxon>
        <taxon>Metazoa</taxon>
        <taxon>Ecdysozoa</taxon>
        <taxon>Arthropoda</taxon>
        <taxon>Hexapoda</taxon>
        <taxon>Insecta</taxon>
        <taxon>Pterygota</taxon>
        <taxon>Neoptera</taxon>
        <taxon>Endopterygota</taxon>
        <taxon>Hymenoptera</taxon>
        <taxon>Apocrita</taxon>
        <taxon>Ichneumonoidea</taxon>
        <taxon>Braconidae</taxon>
        <taxon>Microgastrinae</taxon>
        <taxon>Cotesia</taxon>
    </lineage>
</organism>
<feature type="region of interest" description="Disordered" evidence="1">
    <location>
        <begin position="1"/>
        <end position="21"/>
    </location>
</feature>